<protein>
    <submittedName>
        <fullName evidence="1">Uncharacterized protein</fullName>
    </submittedName>
</protein>
<sequence>MDPLTQDEIKEIAFAFGNGVDDVPWCESESHGEPDDPAPSWNVYVSDGQLMLIVPGSEGNPDFAPDLADSSTKVCRAIRQLASERAKLFEACQVALDDMRRLAGPVRSQDEVDACRNLGAVVRQMGTGE</sequence>
<dbReference type="AlphaFoldDB" id="A0A0F9BMR0"/>
<comment type="caution">
    <text evidence="1">The sequence shown here is derived from an EMBL/GenBank/DDBJ whole genome shotgun (WGS) entry which is preliminary data.</text>
</comment>
<organism evidence="1">
    <name type="scientific">marine sediment metagenome</name>
    <dbReference type="NCBI Taxonomy" id="412755"/>
    <lineage>
        <taxon>unclassified sequences</taxon>
        <taxon>metagenomes</taxon>
        <taxon>ecological metagenomes</taxon>
    </lineage>
</organism>
<gene>
    <name evidence="1" type="ORF">LCGC14_2428530</name>
</gene>
<name>A0A0F9BMR0_9ZZZZ</name>
<accession>A0A0F9BMR0</accession>
<proteinExistence type="predicted"/>
<reference evidence="1" key="1">
    <citation type="journal article" date="2015" name="Nature">
        <title>Complex archaea that bridge the gap between prokaryotes and eukaryotes.</title>
        <authorList>
            <person name="Spang A."/>
            <person name="Saw J.H."/>
            <person name="Jorgensen S.L."/>
            <person name="Zaremba-Niedzwiedzka K."/>
            <person name="Martijn J."/>
            <person name="Lind A.E."/>
            <person name="van Eijk R."/>
            <person name="Schleper C."/>
            <person name="Guy L."/>
            <person name="Ettema T.J."/>
        </authorList>
    </citation>
    <scope>NUCLEOTIDE SEQUENCE</scope>
</reference>
<evidence type="ECO:0000313" key="1">
    <source>
        <dbReference type="EMBL" id="KKL23125.1"/>
    </source>
</evidence>
<dbReference type="EMBL" id="LAZR01037091">
    <property type="protein sequence ID" value="KKL23125.1"/>
    <property type="molecule type" value="Genomic_DNA"/>
</dbReference>